<dbReference type="EMBL" id="BJCE01000041">
    <property type="protein sequence ID" value="GCL36533.1"/>
    <property type="molecule type" value="Genomic_DNA"/>
</dbReference>
<evidence type="ECO:0000313" key="4">
    <source>
        <dbReference type="Proteomes" id="UP000300142"/>
    </source>
</evidence>
<accession>A0A479ZYI5</accession>
<feature type="coiled-coil region" evidence="1">
    <location>
        <begin position="56"/>
        <end position="101"/>
    </location>
</feature>
<name>A0A479ZYI5_9CYAN</name>
<sequence>MDSIDQLLAEIQAEYKGEKPQPQQPQKPTVTTAKPLMNSASKSDALIDNLLADVKADFAEQDAAEELRKQQELEQEKIRQVQLKAQQLENLQKQAQAWLSKLDPFSSEGLWFERFAEAYPSKLDAAIEYLQNN</sequence>
<feature type="region of interest" description="Disordered" evidence="2">
    <location>
        <begin position="14"/>
        <end position="38"/>
    </location>
</feature>
<reference evidence="4" key="1">
    <citation type="submission" date="2019-02" db="EMBL/GenBank/DDBJ databases">
        <title>Draft genome sequence of Sphaerospermopsis reniformis NIES-1949.</title>
        <authorList>
            <person name="Yamaguchi H."/>
            <person name="Suzuki S."/>
            <person name="Kawachi M."/>
        </authorList>
    </citation>
    <scope>NUCLEOTIDE SEQUENCE [LARGE SCALE GENOMIC DNA]</scope>
    <source>
        <strain evidence="4">NIES-1949</strain>
    </source>
</reference>
<evidence type="ECO:0000256" key="2">
    <source>
        <dbReference type="SAM" id="MobiDB-lite"/>
    </source>
</evidence>
<keyword evidence="4" id="KW-1185">Reference proteome</keyword>
<proteinExistence type="predicted"/>
<gene>
    <name evidence="3" type="ORF">SR1949_16370</name>
</gene>
<dbReference type="AlphaFoldDB" id="A0A479ZYI5"/>
<dbReference type="RefSeq" id="WP_096565151.1">
    <property type="nucleotide sequence ID" value="NZ_BJCE01000041.1"/>
</dbReference>
<keyword evidence="1" id="KW-0175">Coiled coil</keyword>
<dbReference type="InterPro" id="IPR058106">
    <property type="entry name" value="Slr1339"/>
</dbReference>
<dbReference type="Pfam" id="PF26643">
    <property type="entry name" value="Slr1339"/>
    <property type="match status" value="1"/>
</dbReference>
<protein>
    <submittedName>
        <fullName evidence="3">Uncharacterized protein</fullName>
    </submittedName>
</protein>
<comment type="caution">
    <text evidence="3">The sequence shown here is derived from an EMBL/GenBank/DDBJ whole genome shotgun (WGS) entry which is preliminary data.</text>
</comment>
<organism evidence="3 4">
    <name type="scientific">Sphaerospermopsis reniformis</name>
    <dbReference type="NCBI Taxonomy" id="531300"/>
    <lineage>
        <taxon>Bacteria</taxon>
        <taxon>Bacillati</taxon>
        <taxon>Cyanobacteriota</taxon>
        <taxon>Cyanophyceae</taxon>
        <taxon>Nostocales</taxon>
        <taxon>Aphanizomenonaceae</taxon>
        <taxon>Sphaerospermopsis</taxon>
    </lineage>
</organism>
<evidence type="ECO:0000313" key="3">
    <source>
        <dbReference type="EMBL" id="GCL36533.1"/>
    </source>
</evidence>
<dbReference type="NCBIfam" id="NF047397">
    <property type="entry name" value="slr1339_fam"/>
    <property type="match status" value="1"/>
</dbReference>
<evidence type="ECO:0000256" key="1">
    <source>
        <dbReference type="SAM" id="Coils"/>
    </source>
</evidence>
<dbReference type="Proteomes" id="UP000300142">
    <property type="component" value="Unassembled WGS sequence"/>
</dbReference>